<name>A0A4R8IUJ7_9GAMM</name>
<comment type="caution">
    <text evidence="8">The sequence shown here is derived from an EMBL/GenBank/DDBJ whole genome shotgun (WGS) entry which is preliminary data.</text>
</comment>
<evidence type="ECO:0000256" key="6">
    <source>
        <dbReference type="RuleBase" id="RU003915"/>
    </source>
</evidence>
<dbReference type="GO" id="GO:0003755">
    <property type="term" value="F:peptidyl-prolyl cis-trans isomerase activity"/>
    <property type="evidence" value="ECO:0007669"/>
    <property type="project" value="UniProtKB-UniRule"/>
</dbReference>
<keyword evidence="3 5" id="KW-0697">Rotamase</keyword>
<dbReference type="EMBL" id="SOQX01000004">
    <property type="protein sequence ID" value="TDY00983.1"/>
    <property type="molecule type" value="Genomic_DNA"/>
</dbReference>
<organism evidence="8 9">
    <name type="scientific">Thiohalophilus thiocyanatoxydans</name>
    <dbReference type="NCBI Taxonomy" id="381308"/>
    <lineage>
        <taxon>Bacteria</taxon>
        <taxon>Pseudomonadati</taxon>
        <taxon>Pseudomonadota</taxon>
        <taxon>Gammaproteobacteria</taxon>
        <taxon>Thiohalomonadales</taxon>
        <taxon>Thiohalophilaceae</taxon>
        <taxon>Thiohalophilus</taxon>
    </lineage>
</organism>
<comment type="similarity">
    <text evidence="2 6">Belongs to the FKBP-type PPIase family.</text>
</comment>
<dbReference type="PANTHER" id="PTHR43811:SF19">
    <property type="entry name" value="39 KDA FK506-BINDING NUCLEAR PROTEIN"/>
    <property type="match status" value="1"/>
</dbReference>
<dbReference type="InterPro" id="IPR046357">
    <property type="entry name" value="PPIase_dom_sf"/>
</dbReference>
<sequence length="118" mass="12688">MSLPQELQVIDQKIGDGEEAVKGKLAAVHYQGWLYDDEAEENKGFEFDSSRTREPLTIPLGAGVVVKGMEEGVIGMKTGGLRTIIIPSELAYGDKGAGNVIPPDAALIFEVELMDVRG</sequence>
<accession>A0A4R8IUJ7</accession>
<dbReference type="EC" id="5.2.1.8" evidence="6"/>
<keyword evidence="4 5" id="KW-0413">Isomerase</keyword>
<dbReference type="Pfam" id="PF00254">
    <property type="entry name" value="FKBP_C"/>
    <property type="match status" value="1"/>
</dbReference>
<dbReference type="OrthoDB" id="9814548at2"/>
<evidence type="ECO:0000256" key="1">
    <source>
        <dbReference type="ARBA" id="ARBA00000971"/>
    </source>
</evidence>
<keyword evidence="9" id="KW-1185">Reference proteome</keyword>
<reference evidence="8 9" key="1">
    <citation type="submission" date="2019-03" db="EMBL/GenBank/DDBJ databases">
        <title>Genomic Encyclopedia of Type Strains, Phase IV (KMG-IV): sequencing the most valuable type-strain genomes for metagenomic binning, comparative biology and taxonomic classification.</title>
        <authorList>
            <person name="Goeker M."/>
        </authorList>
    </citation>
    <scope>NUCLEOTIDE SEQUENCE [LARGE SCALE GENOMIC DNA]</scope>
    <source>
        <strain evidence="8 9">DSM 16326</strain>
    </source>
</reference>
<dbReference type="FunFam" id="3.10.50.40:FF:000006">
    <property type="entry name" value="Peptidyl-prolyl cis-trans isomerase"/>
    <property type="match status" value="1"/>
</dbReference>
<evidence type="ECO:0000256" key="4">
    <source>
        <dbReference type="ARBA" id="ARBA00023235"/>
    </source>
</evidence>
<evidence type="ECO:0000259" key="7">
    <source>
        <dbReference type="PROSITE" id="PS50059"/>
    </source>
</evidence>
<dbReference type="Proteomes" id="UP000294914">
    <property type="component" value="Unassembled WGS sequence"/>
</dbReference>
<protein>
    <recommendedName>
        <fullName evidence="6">Peptidyl-prolyl cis-trans isomerase</fullName>
        <ecNumber evidence="6">5.2.1.8</ecNumber>
    </recommendedName>
</protein>
<dbReference type="AlphaFoldDB" id="A0A4R8IUJ7"/>
<evidence type="ECO:0000256" key="5">
    <source>
        <dbReference type="PROSITE-ProRule" id="PRU00277"/>
    </source>
</evidence>
<dbReference type="InterPro" id="IPR001179">
    <property type="entry name" value="PPIase_FKBP_dom"/>
</dbReference>
<dbReference type="PANTHER" id="PTHR43811">
    <property type="entry name" value="FKBP-TYPE PEPTIDYL-PROLYL CIS-TRANS ISOMERASE FKPA"/>
    <property type="match status" value="1"/>
</dbReference>
<evidence type="ECO:0000256" key="2">
    <source>
        <dbReference type="ARBA" id="ARBA00006577"/>
    </source>
</evidence>
<evidence type="ECO:0000256" key="3">
    <source>
        <dbReference type="ARBA" id="ARBA00023110"/>
    </source>
</evidence>
<feature type="domain" description="PPIase FKBP-type" evidence="7">
    <location>
        <begin position="23"/>
        <end position="117"/>
    </location>
</feature>
<dbReference type="PROSITE" id="PS50059">
    <property type="entry name" value="FKBP_PPIASE"/>
    <property type="match status" value="1"/>
</dbReference>
<gene>
    <name evidence="8" type="ORF">EDC23_1729</name>
</gene>
<evidence type="ECO:0000313" key="8">
    <source>
        <dbReference type="EMBL" id="TDY00983.1"/>
    </source>
</evidence>
<dbReference type="Gene3D" id="3.10.50.40">
    <property type="match status" value="1"/>
</dbReference>
<proteinExistence type="inferred from homology"/>
<comment type="catalytic activity">
    <reaction evidence="1 5 6">
        <text>[protein]-peptidylproline (omega=180) = [protein]-peptidylproline (omega=0)</text>
        <dbReference type="Rhea" id="RHEA:16237"/>
        <dbReference type="Rhea" id="RHEA-COMP:10747"/>
        <dbReference type="Rhea" id="RHEA-COMP:10748"/>
        <dbReference type="ChEBI" id="CHEBI:83833"/>
        <dbReference type="ChEBI" id="CHEBI:83834"/>
        <dbReference type="EC" id="5.2.1.8"/>
    </reaction>
</comment>
<dbReference type="SUPFAM" id="SSF54534">
    <property type="entry name" value="FKBP-like"/>
    <property type="match status" value="1"/>
</dbReference>
<evidence type="ECO:0000313" key="9">
    <source>
        <dbReference type="Proteomes" id="UP000294914"/>
    </source>
</evidence>